<dbReference type="Pfam" id="PF19054">
    <property type="entry name" value="DUF5753"/>
    <property type="match status" value="1"/>
</dbReference>
<dbReference type="InterPro" id="IPR001387">
    <property type="entry name" value="Cro/C1-type_HTH"/>
</dbReference>
<sequence length="301" mass="34015">MITSRPQMEEKTVSTEGEGPPVRRRHLMLKMRKLRQAADLSQEDAAKAMGWNRSKIHRIEYGRNQKIRAADIIALCRLYKVADAETDALAELARQSGKRGWWHRYSDILPGPYIEFEAEATVIRDFEITLIPGLLQTPEYMRAILDRAAGATDEEIQRRIDARIARQKILTRKQSPPRLWAIIDEGAIRRQVGSPEVMRGQLQHLIEMSCRPNIDIQILRFEEGAHAGVAGQFLILDFSGLDQVVYIEAEQDGFYLESSDQTSRYTLIFDKVQAAAGSTERSVAFLQALASGTEPPHLSGD</sequence>
<keyword evidence="4" id="KW-1185">Reference proteome</keyword>
<proteinExistence type="predicted"/>
<dbReference type="CDD" id="cd00093">
    <property type="entry name" value="HTH_XRE"/>
    <property type="match status" value="1"/>
</dbReference>
<dbReference type="SMART" id="SM00530">
    <property type="entry name" value="HTH_XRE"/>
    <property type="match status" value="1"/>
</dbReference>
<organism evidence="3 4">
    <name type="scientific">Salinactinospora qingdaonensis</name>
    <dbReference type="NCBI Taxonomy" id="702744"/>
    <lineage>
        <taxon>Bacteria</taxon>
        <taxon>Bacillati</taxon>
        <taxon>Actinomycetota</taxon>
        <taxon>Actinomycetes</taxon>
        <taxon>Streptosporangiales</taxon>
        <taxon>Nocardiopsidaceae</taxon>
        <taxon>Salinactinospora</taxon>
    </lineage>
</organism>
<name>A0ABP7FWK4_9ACTN</name>
<feature type="domain" description="HTH cro/C1-type" evidence="2">
    <location>
        <begin position="31"/>
        <end position="89"/>
    </location>
</feature>
<protein>
    <submittedName>
        <fullName evidence="3">Helix-turn-helix transcriptional regulator</fullName>
    </submittedName>
</protein>
<dbReference type="Pfam" id="PF13560">
    <property type="entry name" value="HTH_31"/>
    <property type="match status" value="1"/>
</dbReference>
<comment type="caution">
    <text evidence="3">The sequence shown here is derived from an EMBL/GenBank/DDBJ whole genome shotgun (WGS) entry which is preliminary data.</text>
</comment>
<dbReference type="InterPro" id="IPR010982">
    <property type="entry name" value="Lambda_DNA-bd_dom_sf"/>
</dbReference>
<dbReference type="SUPFAM" id="SSF47413">
    <property type="entry name" value="lambda repressor-like DNA-binding domains"/>
    <property type="match status" value="1"/>
</dbReference>
<dbReference type="InterPro" id="IPR043917">
    <property type="entry name" value="DUF5753"/>
</dbReference>
<dbReference type="EMBL" id="BAABDD010000013">
    <property type="protein sequence ID" value="GAA3749029.1"/>
    <property type="molecule type" value="Genomic_DNA"/>
</dbReference>
<evidence type="ECO:0000313" key="4">
    <source>
        <dbReference type="Proteomes" id="UP001500908"/>
    </source>
</evidence>
<evidence type="ECO:0000256" key="1">
    <source>
        <dbReference type="SAM" id="MobiDB-lite"/>
    </source>
</evidence>
<evidence type="ECO:0000313" key="3">
    <source>
        <dbReference type="EMBL" id="GAA3749029.1"/>
    </source>
</evidence>
<feature type="region of interest" description="Disordered" evidence="1">
    <location>
        <begin position="1"/>
        <end position="20"/>
    </location>
</feature>
<reference evidence="4" key="1">
    <citation type="journal article" date="2019" name="Int. J. Syst. Evol. Microbiol.">
        <title>The Global Catalogue of Microorganisms (GCM) 10K type strain sequencing project: providing services to taxonomists for standard genome sequencing and annotation.</title>
        <authorList>
            <consortium name="The Broad Institute Genomics Platform"/>
            <consortium name="The Broad Institute Genome Sequencing Center for Infectious Disease"/>
            <person name="Wu L."/>
            <person name="Ma J."/>
        </authorList>
    </citation>
    <scope>NUCLEOTIDE SEQUENCE [LARGE SCALE GENOMIC DNA]</scope>
    <source>
        <strain evidence="4">JCM 17137</strain>
    </source>
</reference>
<dbReference type="Proteomes" id="UP001500908">
    <property type="component" value="Unassembled WGS sequence"/>
</dbReference>
<accession>A0ABP7FWK4</accession>
<gene>
    <name evidence="3" type="ORF">GCM10022402_30340</name>
</gene>
<dbReference type="PROSITE" id="PS50943">
    <property type="entry name" value="HTH_CROC1"/>
    <property type="match status" value="1"/>
</dbReference>
<evidence type="ECO:0000259" key="2">
    <source>
        <dbReference type="PROSITE" id="PS50943"/>
    </source>
</evidence>
<dbReference type="Gene3D" id="1.10.260.40">
    <property type="entry name" value="lambda repressor-like DNA-binding domains"/>
    <property type="match status" value="1"/>
</dbReference>